<proteinExistence type="predicted"/>
<dbReference type="InterPro" id="IPR014710">
    <property type="entry name" value="RmlC-like_jellyroll"/>
</dbReference>
<sequence>MRKVCCAQRKAVVYPSSLPRNSFFLARISAPIFLQCHPDVIASISCCSPRLRSSSSSSRSRLSKSPVLRMATSKEAAEPSPQPKNFRYYQIYASEDGTTHFGEWKMTGFDLQAYSSKPQYVRSDFGGEPTKLVFTELAAGLEQPLHSCPAVQFVVTLSGSWYVKTTDGTKFEFKPGDVLFQDNTKNSPANTPPEHFSGVVGDEPCQQMIVQLSRPPQVNEANPF</sequence>
<organism evidence="1 2">
    <name type="scientific">Sphagnum troendelagicum</name>
    <dbReference type="NCBI Taxonomy" id="128251"/>
    <lineage>
        <taxon>Eukaryota</taxon>
        <taxon>Viridiplantae</taxon>
        <taxon>Streptophyta</taxon>
        <taxon>Embryophyta</taxon>
        <taxon>Bryophyta</taxon>
        <taxon>Sphagnophytina</taxon>
        <taxon>Sphagnopsida</taxon>
        <taxon>Sphagnales</taxon>
        <taxon>Sphagnaceae</taxon>
        <taxon>Sphagnum</taxon>
    </lineage>
</organism>
<dbReference type="Proteomes" id="UP001497512">
    <property type="component" value="Chromosome 3"/>
</dbReference>
<evidence type="ECO:0008006" key="3">
    <source>
        <dbReference type="Google" id="ProtNLM"/>
    </source>
</evidence>
<dbReference type="Gene3D" id="2.60.120.10">
    <property type="entry name" value="Jelly Rolls"/>
    <property type="match status" value="1"/>
</dbReference>
<reference evidence="1" key="1">
    <citation type="submission" date="2024-02" db="EMBL/GenBank/DDBJ databases">
        <authorList>
            <consortium name="ELIXIR-Norway"/>
            <consortium name="Elixir Norway"/>
        </authorList>
    </citation>
    <scope>NUCLEOTIDE SEQUENCE</scope>
</reference>
<dbReference type="CDD" id="cd07009">
    <property type="entry name" value="cupin_BLL0285-like"/>
    <property type="match status" value="1"/>
</dbReference>
<dbReference type="SUPFAM" id="SSF51182">
    <property type="entry name" value="RmlC-like cupins"/>
    <property type="match status" value="1"/>
</dbReference>
<accession>A0ABP0UHD5</accession>
<dbReference type="EMBL" id="OZ019895">
    <property type="protein sequence ID" value="CAK9221312.1"/>
    <property type="molecule type" value="Genomic_DNA"/>
</dbReference>
<evidence type="ECO:0000313" key="2">
    <source>
        <dbReference type="Proteomes" id="UP001497512"/>
    </source>
</evidence>
<name>A0ABP0UHD5_9BRYO</name>
<gene>
    <name evidence="1" type="ORF">CSSPTR1EN2_LOCUS15893</name>
</gene>
<protein>
    <recommendedName>
        <fullName evidence="3">(S)-ureidoglycine aminohydrolase cupin domain-containing protein</fullName>
    </recommendedName>
</protein>
<keyword evidence="2" id="KW-1185">Reference proteome</keyword>
<dbReference type="InterPro" id="IPR011051">
    <property type="entry name" value="RmlC_Cupin_sf"/>
</dbReference>
<evidence type="ECO:0000313" key="1">
    <source>
        <dbReference type="EMBL" id="CAK9221312.1"/>
    </source>
</evidence>